<proteinExistence type="predicted"/>
<dbReference type="RefSeq" id="XP_007881416.1">
    <property type="nucleotide sequence ID" value="XM_007883225.1"/>
</dbReference>
<dbReference type="PROSITE" id="PS50014">
    <property type="entry name" value="BROMODOMAIN_2"/>
    <property type="match status" value="1"/>
</dbReference>
<dbReference type="InterPro" id="IPR037782">
    <property type="entry name" value="Spt7"/>
</dbReference>
<feature type="region of interest" description="Disordered" evidence="3">
    <location>
        <begin position="702"/>
        <end position="725"/>
    </location>
</feature>
<dbReference type="InterPro" id="IPR036427">
    <property type="entry name" value="Bromodomain-like_sf"/>
</dbReference>
<dbReference type="Proteomes" id="UP000053664">
    <property type="component" value="Unassembled WGS sequence"/>
</dbReference>
<dbReference type="CDD" id="cd05510">
    <property type="entry name" value="Bromo_SPT7_like"/>
    <property type="match status" value="1"/>
</dbReference>
<organism evidence="5 6">
    <name type="scientific">Pseudozyma flocculosa PF-1</name>
    <dbReference type="NCBI Taxonomy" id="1277687"/>
    <lineage>
        <taxon>Eukaryota</taxon>
        <taxon>Fungi</taxon>
        <taxon>Dikarya</taxon>
        <taxon>Basidiomycota</taxon>
        <taxon>Ustilaginomycotina</taxon>
        <taxon>Ustilaginomycetes</taxon>
        <taxon>Ustilaginales</taxon>
        <taxon>Ustilaginaceae</taxon>
        <taxon>Pseudozyma</taxon>
    </lineage>
</organism>
<gene>
    <name evidence="5" type="ORF">PFL1_05690</name>
</gene>
<evidence type="ECO:0000313" key="6">
    <source>
        <dbReference type="Proteomes" id="UP000053664"/>
    </source>
</evidence>
<dbReference type="HOGENOM" id="CLU_006198_1_0_1"/>
<evidence type="ECO:0000256" key="1">
    <source>
        <dbReference type="ARBA" id="ARBA00023117"/>
    </source>
</evidence>
<dbReference type="GO" id="GO:0046695">
    <property type="term" value="C:SLIK (SAGA-like) complex"/>
    <property type="evidence" value="ECO:0007669"/>
    <property type="project" value="InterPro"/>
</dbReference>
<evidence type="ECO:0000259" key="4">
    <source>
        <dbReference type="PROSITE" id="PS50014"/>
    </source>
</evidence>
<dbReference type="Gene3D" id="1.10.20.10">
    <property type="entry name" value="Histone, subunit A"/>
    <property type="match status" value="1"/>
</dbReference>
<accession>A0A061H7X7</accession>
<dbReference type="GeneID" id="19319776"/>
<feature type="domain" description="Bromo" evidence="4">
    <location>
        <begin position="52"/>
        <end position="122"/>
    </location>
</feature>
<feature type="region of interest" description="Disordered" evidence="3">
    <location>
        <begin position="161"/>
        <end position="182"/>
    </location>
</feature>
<dbReference type="SMART" id="SM00297">
    <property type="entry name" value="BROMO"/>
    <property type="match status" value="1"/>
</dbReference>
<feature type="compositionally biased region" description="Gly residues" evidence="3">
    <location>
        <begin position="743"/>
        <end position="771"/>
    </location>
</feature>
<dbReference type="PANTHER" id="PTHR47343">
    <property type="entry name" value="TRANSCRIPTIONAL ACTIVATOR SPT7"/>
    <property type="match status" value="1"/>
</dbReference>
<dbReference type="Pfam" id="PF00439">
    <property type="entry name" value="Bromodomain"/>
    <property type="match status" value="1"/>
</dbReference>
<dbReference type="CDD" id="cd22927">
    <property type="entry name" value="HFD_SPT7"/>
    <property type="match status" value="1"/>
</dbReference>
<feature type="region of interest" description="Disordered" evidence="3">
    <location>
        <begin position="741"/>
        <end position="796"/>
    </location>
</feature>
<name>A0A061H7X7_9BASI</name>
<dbReference type="GO" id="GO:0005198">
    <property type="term" value="F:structural molecule activity"/>
    <property type="evidence" value="ECO:0007669"/>
    <property type="project" value="TreeGrafter"/>
</dbReference>
<reference evidence="5 6" key="1">
    <citation type="journal article" date="2013" name="Plant Cell">
        <title>The transition from a phytopathogenic smut ancestor to an anamorphic biocontrol agent deciphered by comparative whole-genome analysis.</title>
        <authorList>
            <person name="Lefebvre F."/>
            <person name="Joly D.L."/>
            <person name="Labbe C."/>
            <person name="Teichmann B."/>
            <person name="Linning R."/>
            <person name="Belzile F."/>
            <person name="Bakkeren G."/>
            <person name="Belanger R.R."/>
        </authorList>
    </citation>
    <scope>NUCLEOTIDE SEQUENCE [LARGE SCALE GENOMIC DNA]</scope>
    <source>
        <strain evidence="5 6">PF-1</strain>
    </source>
</reference>
<evidence type="ECO:0000313" key="5">
    <source>
        <dbReference type="EMBL" id="EPQ26711.1"/>
    </source>
</evidence>
<dbReference type="InterPro" id="IPR009072">
    <property type="entry name" value="Histone-fold"/>
</dbReference>
<dbReference type="GO" id="GO:0006325">
    <property type="term" value="P:chromatin organization"/>
    <property type="evidence" value="ECO:0007669"/>
    <property type="project" value="UniProtKB-ARBA"/>
</dbReference>
<dbReference type="PROSITE" id="PS00633">
    <property type="entry name" value="BROMODOMAIN_1"/>
    <property type="match status" value="1"/>
</dbReference>
<dbReference type="KEGG" id="pfp:PFL1_05690"/>
<dbReference type="InterPro" id="IPR001487">
    <property type="entry name" value="Bromodomain"/>
</dbReference>
<evidence type="ECO:0000256" key="2">
    <source>
        <dbReference type="PROSITE-ProRule" id="PRU00035"/>
    </source>
</evidence>
<dbReference type="InterPro" id="IPR018359">
    <property type="entry name" value="Bromodomain_CS"/>
</dbReference>
<dbReference type="GO" id="GO:0006357">
    <property type="term" value="P:regulation of transcription by RNA polymerase II"/>
    <property type="evidence" value="ECO:0007669"/>
    <property type="project" value="TreeGrafter"/>
</dbReference>
<keyword evidence="1 2" id="KW-0103">Bromodomain</keyword>
<dbReference type="SUPFAM" id="SSF47370">
    <property type="entry name" value="Bromodomain"/>
    <property type="match status" value="1"/>
</dbReference>
<feature type="region of interest" description="Disordered" evidence="3">
    <location>
        <begin position="429"/>
        <end position="454"/>
    </location>
</feature>
<dbReference type="EMBL" id="KE361643">
    <property type="protein sequence ID" value="EPQ26711.1"/>
    <property type="molecule type" value="Genomic_DNA"/>
</dbReference>
<feature type="compositionally biased region" description="Basic and acidic residues" evidence="3">
    <location>
        <begin position="163"/>
        <end position="173"/>
    </location>
</feature>
<feature type="compositionally biased region" description="Low complexity" evidence="3">
    <location>
        <begin position="772"/>
        <end position="782"/>
    </location>
</feature>
<dbReference type="eggNOG" id="KOG1472">
    <property type="taxonomic scope" value="Eukaryota"/>
</dbReference>
<dbReference type="FunFam" id="1.20.920.10:FF:000070">
    <property type="entry name" value="Related to transcription regulator SPT7"/>
    <property type="match status" value="1"/>
</dbReference>
<evidence type="ECO:0000256" key="3">
    <source>
        <dbReference type="SAM" id="MobiDB-lite"/>
    </source>
</evidence>
<dbReference type="PANTHER" id="PTHR47343:SF1">
    <property type="entry name" value="TRANSCRIPTIONAL ACTIVATOR SPT7"/>
    <property type="match status" value="1"/>
</dbReference>
<dbReference type="PRINTS" id="PR00503">
    <property type="entry name" value="BROMODOMAIN"/>
</dbReference>
<dbReference type="AlphaFoldDB" id="A0A061H7X7"/>
<feature type="compositionally biased region" description="Acidic residues" evidence="3">
    <location>
        <begin position="431"/>
        <end position="446"/>
    </location>
</feature>
<dbReference type="GO" id="GO:0000124">
    <property type="term" value="C:SAGA complex"/>
    <property type="evidence" value="ECO:0007669"/>
    <property type="project" value="InterPro"/>
</dbReference>
<feature type="region of interest" description="Disordered" evidence="3">
    <location>
        <begin position="363"/>
        <end position="389"/>
    </location>
</feature>
<dbReference type="OrthoDB" id="21449at2759"/>
<sequence>MKYLLQAIEAKRSSIRLNDTDLRKLLTEVRKGRDEREEFLESIDRILTELRNYSEHSAAFLSKVSKRDAPDYYDVIKQPMDLGTMQKKVKAGQYKSKKQFAHDLGLIWDNCLKYNTDPSHPLRRNVHFMRKKADHLLEFISDKSDVKDALIQWEANEAARAAKGQDGDDRAGHEAPASYGFGTAGRMSSPAAIALDKHGSRFSAGRKRQDPLSVPFDQRPAFVRTAESMSTFQSLDRSLLQAESTIASWTQADNNAGPSSRRIPAVVNGAGGHDAELVQACSTMEGLKDRSPLDPLSATLEGIFRPSLLKGKERATPELPASVDVLDASACWWTACTSDELMMAGLPELPSYGRPGLAAVNAGGIVSDPAPRRKKRRRLPPTQRPGLQGQIARNVRTIQKVQETHQKFLNLAHVVESEAPIPAYLTHVSSDEESDDYPSADEDDEPPDAHLDRNPLARISPESAQDHLAWNTKNLLAHHGFEGGHRAAVDVLTDVMAEFLMNVGRTMRVYSDRYASKMSAEEMILHTLLESGNTDVAGLESYIRDDVERYGGKMGDLLRKLRQSYKEQLTQSAEKGVLEDDALFADGGEALMSGNFAEGLGDDFFGFREMGLDQELGISGLTVPSRLFHGRGQARASVAAKGVAKEEVLPYPPPPPYVPLTSSAVPAQIGLLQGWYREKFRQRRAMSKPVDVEEDAEVWADTLPDEEQERQKYKVPPTGKLPSRLMWTPGWAQKALAKAAAANGGGGGGAGAADGQAGSGGAGAAGAGRSSGGSAKAGSKAAGPKRKRVGSSAVAA</sequence>
<dbReference type="GO" id="GO:0046982">
    <property type="term" value="F:protein heterodimerization activity"/>
    <property type="evidence" value="ECO:0007669"/>
    <property type="project" value="InterPro"/>
</dbReference>
<dbReference type="Gene3D" id="1.20.920.10">
    <property type="entry name" value="Bromodomain-like"/>
    <property type="match status" value="1"/>
</dbReference>
<protein>
    <recommendedName>
        <fullName evidence="4">Bromo domain-containing protein</fullName>
    </recommendedName>
</protein>